<reference evidence="10" key="1">
    <citation type="journal article" date="2019" name="Int. J. Syst. Evol. Microbiol.">
        <title>The Global Catalogue of Microorganisms (GCM) 10K type strain sequencing project: providing services to taxonomists for standard genome sequencing and annotation.</title>
        <authorList>
            <consortium name="The Broad Institute Genomics Platform"/>
            <consortium name="The Broad Institute Genome Sequencing Center for Infectious Disease"/>
            <person name="Wu L."/>
            <person name="Ma J."/>
        </authorList>
    </citation>
    <scope>NUCLEOTIDE SEQUENCE [LARGE SCALE GENOMIC DNA]</scope>
    <source>
        <strain evidence="10">CGMCC-1.15741</strain>
    </source>
</reference>
<protein>
    <recommendedName>
        <fullName evidence="3">DNA topoisomerase</fullName>
        <ecNumber evidence="3">5.6.2.1</ecNumber>
    </recommendedName>
</protein>
<sequence>MLKETPTLQTVTPQSIGLSKAATTAPGWSRRKCGKGWTFFDASGERLQGKARQRCLELAIPPAWQDVWIAPSAKAHIQVLGTDEAGRRQYIYHPIWLERRNLAKFESLIAFADCLPRIRKRVRTMLQAPQTQHDLAVASVISLLDEGSLRLGSPEHRKRTGAIGATTLMSKHITLCSDHLELDYPGKGGKMRHVEVEDEDLTSAMQTLLADRPRNVFRQEEIRVSPDTINSVLKDMTGTRFTAKHFRTWNGSVAASEWLHRHPDQASIKAISEAAADELGNTPAISRSSYIHPRIIESASNPPDFECAGPTRLRASERRCYWLITEYADV</sequence>
<dbReference type="Gene3D" id="3.30.66.10">
    <property type="entry name" value="DNA topoisomerase I domain"/>
    <property type="match status" value="1"/>
</dbReference>
<dbReference type="InterPro" id="IPR014711">
    <property type="entry name" value="TopoI_cat_a-hlx-sub_euk"/>
</dbReference>
<evidence type="ECO:0000313" key="9">
    <source>
        <dbReference type="EMBL" id="MFC6198752.1"/>
    </source>
</evidence>
<dbReference type="Proteomes" id="UP001596303">
    <property type="component" value="Unassembled WGS sequence"/>
</dbReference>
<evidence type="ECO:0000256" key="4">
    <source>
        <dbReference type="ARBA" id="ARBA00023029"/>
    </source>
</evidence>
<keyword evidence="4" id="KW-0799">Topoisomerase</keyword>
<name>A0ABW1SB37_9PROT</name>
<evidence type="ECO:0000313" key="10">
    <source>
        <dbReference type="Proteomes" id="UP001596303"/>
    </source>
</evidence>
<dbReference type="Gene3D" id="1.10.132.120">
    <property type="match status" value="1"/>
</dbReference>
<dbReference type="EC" id="5.6.2.1" evidence="3"/>
<dbReference type="PROSITE" id="PS52038">
    <property type="entry name" value="TOPO_IB_2"/>
    <property type="match status" value="1"/>
</dbReference>
<dbReference type="InterPro" id="IPR049331">
    <property type="entry name" value="Top1B_N_bact"/>
</dbReference>
<comment type="similarity">
    <text evidence="2">Belongs to the type IB topoisomerase family.</text>
</comment>
<dbReference type="RefSeq" id="WP_377379243.1">
    <property type="nucleotide sequence ID" value="NZ_JBHSSW010000013.1"/>
</dbReference>
<dbReference type="Pfam" id="PF01028">
    <property type="entry name" value="Topoisom_I"/>
    <property type="match status" value="1"/>
</dbReference>
<evidence type="ECO:0000256" key="6">
    <source>
        <dbReference type="ARBA" id="ARBA00023235"/>
    </source>
</evidence>
<organism evidence="9 10">
    <name type="scientific">Ponticaulis profundi</name>
    <dbReference type="NCBI Taxonomy" id="2665222"/>
    <lineage>
        <taxon>Bacteria</taxon>
        <taxon>Pseudomonadati</taxon>
        <taxon>Pseudomonadota</taxon>
        <taxon>Alphaproteobacteria</taxon>
        <taxon>Hyphomonadales</taxon>
        <taxon>Hyphomonadaceae</taxon>
        <taxon>Ponticaulis</taxon>
    </lineage>
</organism>
<dbReference type="SUPFAM" id="SSF56349">
    <property type="entry name" value="DNA breaking-rejoining enzymes"/>
    <property type="match status" value="1"/>
</dbReference>
<comment type="caution">
    <text evidence="9">The sequence shown here is derived from an EMBL/GenBank/DDBJ whole genome shotgun (WGS) entry which is preliminary data.</text>
</comment>
<accession>A0ABW1SB37</accession>
<dbReference type="InterPro" id="IPR013500">
    <property type="entry name" value="TopoI_cat_euk"/>
</dbReference>
<keyword evidence="5" id="KW-0238">DNA-binding</keyword>
<evidence type="ECO:0000259" key="7">
    <source>
        <dbReference type="Pfam" id="PF01028"/>
    </source>
</evidence>
<keyword evidence="6" id="KW-0413">Isomerase</keyword>
<evidence type="ECO:0000256" key="2">
    <source>
        <dbReference type="ARBA" id="ARBA00006645"/>
    </source>
</evidence>
<proteinExistence type="inferred from homology"/>
<dbReference type="InterPro" id="IPR001631">
    <property type="entry name" value="TopoI"/>
</dbReference>
<dbReference type="Gene3D" id="3.90.15.10">
    <property type="entry name" value="Topoisomerase I, Chain A, domain 3"/>
    <property type="match status" value="1"/>
</dbReference>
<dbReference type="PRINTS" id="PR00416">
    <property type="entry name" value="EUTPISMRASEI"/>
</dbReference>
<gene>
    <name evidence="9" type="ORF">ACFQDM_11710</name>
</gene>
<feature type="domain" description="DNA topoisomerase I catalytic core eukaryotic-type" evidence="7">
    <location>
        <begin position="99"/>
        <end position="271"/>
    </location>
</feature>
<dbReference type="InterPro" id="IPR011010">
    <property type="entry name" value="DNA_brk_join_enz"/>
</dbReference>
<evidence type="ECO:0000259" key="8">
    <source>
        <dbReference type="Pfam" id="PF21338"/>
    </source>
</evidence>
<keyword evidence="10" id="KW-1185">Reference proteome</keyword>
<dbReference type="Pfam" id="PF21338">
    <property type="entry name" value="Top1B_N_bact"/>
    <property type="match status" value="1"/>
</dbReference>
<evidence type="ECO:0000256" key="3">
    <source>
        <dbReference type="ARBA" id="ARBA00012891"/>
    </source>
</evidence>
<dbReference type="InterPro" id="IPR035447">
    <property type="entry name" value="DNA_topo_I_N_sf"/>
</dbReference>
<comment type="catalytic activity">
    <reaction evidence="1">
        <text>ATP-independent breakage of single-stranded DNA, followed by passage and rejoining.</text>
        <dbReference type="EC" id="5.6.2.1"/>
    </reaction>
</comment>
<dbReference type="SUPFAM" id="SSF55869">
    <property type="entry name" value="DNA topoisomerase I domain"/>
    <property type="match status" value="1"/>
</dbReference>
<evidence type="ECO:0000256" key="5">
    <source>
        <dbReference type="ARBA" id="ARBA00023125"/>
    </source>
</evidence>
<feature type="domain" description="DNA topoisomerase IB N-terminal" evidence="8">
    <location>
        <begin position="36"/>
        <end position="83"/>
    </location>
</feature>
<evidence type="ECO:0000256" key="1">
    <source>
        <dbReference type="ARBA" id="ARBA00000213"/>
    </source>
</evidence>
<dbReference type="EMBL" id="JBHSSW010000013">
    <property type="protein sequence ID" value="MFC6198752.1"/>
    <property type="molecule type" value="Genomic_DNA"/>
</dbReference>